<keyword evidence="7" id="KW-0175">Coiled coil</keyword>
<dbReference type="PANTHER" id="PTHR43711">
    <property type="entry name" value="TWO-COMPONENT HISTIDINE KINASE"/>
    <property type="match status" value="1"/>
</dbReference>
<dbReference type="PROSITE" id="PS50109">
    <property type="entry name" value="HIS_KIN"/>
    <property type="match status" value="1"/>
</dbReference>
<dbReference type="Gene3D" id="1.25.40.10">
    <property type="entry name" value="Tetratricopeptide repeat domain"/>
    <property type="match status" value="2"/>
</dbReference>
<feature type="domain" description="Histidine kinase" evidence="9">
    <location>
        <begin position="395"/>
        <end position="578"/>
    </location>
</feature>
<dbReference type="InterPro" id="IPR011990">
    <property type="entry name" value="TPR-like_helical_dom_sf"/>
</dbReference>
<dbReference type="PANTHER" id="PTHR43711:SF26">
    <property type="entry name" value="SENSOR HISTIDINE KINASE RCSC"/>
    <property type="match status" value="1"/>
</dbReference>
<evidence type="ECO:0000256" key="2">
    <source>
        <dbReference type="ARBA" id="ARBA00012438"/>
    </source>
</evidence>
<dbReference type="AlphaFoldDB" id="A0A1G8QK99"/>
<evidence type="ECO:0000313" key="10">
    <source>
        <dbReference type="EMBL" id="SDJ05137.1"/>
    </source>
</evidence>
<dbReference type="EMBL" id="FNDO01000112">
    <property type="protein sequence ID" value="SDJ05137.1"/>
    <property type="molecule type" value="Genomic_DNA"/>
</dbReference>
<keyword evidence="8" id="KW-0472">Membrane</keyword>
<keyword evidence="5 10" id="KW-0418">Kinase</keyword>
<keyword evidence="8" id="KW-0812">Transmembrane</keyword>
<dbReference type="Pfam" id="PF02518">
    <property type="entry name" value="HATPase_c"/>
    <property type="match status" value="1"/>
</dbReference>
<evidence type="ECO:0000256" key="1">
    <source>
        <dbReference type="ARBA" id="ARBA00000085"/>
    </source>
</evidence>
<dbReference type="Pfam" id="PF00512">
    <property type="entry name" value="HisKA"/>
    <property type="match status" value="1"/>
</dbReference>
<name>A0A1G8QK99_BACOV</name>
<evidence type="ECO:0000256" key="6">
    <source>
        <dbReference type="ARBA" id="ARBA00023012"/>
    </source>
</evidence>
<dbReference type="SUPFAM" id="SSF47384">
    <property type="entry name" value="Homodimeric domain of signal transducing histidine kinase"/>
    <property type="match status" value="1"/>
</dbReference>
<evidence type="ECO:0000256" key="7">
    <source>
        <dbReference type="SAM" id="Coils"/>
    </source>
</evidence>
<dbReference type="InterPro" id="IPR003661">
    <property type="entry name" value="HisK_dim/P_dom"/>
</dbReference>
<gene>
    <name evidence="10" type="ORF">SAMN05192582_111210</name>
</gene>
<dbReference type="SUPFAM" id="SSF55874">
    <property type="entry name" value="ATPase domain of HSP90 chaperone/DNA topoisomerase II/histidine kinase"/>
    <property type="match status" value="1"/>
</dbReference>
<keyword evidence="6" id="KW-0902">Two-component regulatory system</keyword>
<evidence type="ECO:0000259" key="9">
    <source>
        <dbReference type="PROSITE" id="PS50109"/>
    </source>
</evidence>
<dbReference type="SUPFAM" id="SSF48452">
    <property type="entry name" value="TPR-like"/>
    <property type="match status" value="1"/>
</dbReference>
<dbReference type="InterPro" id="IPR036890">
    <property type="entry name" value="HATPase_C_sf"/>
</dbReference>
<dbReference type="InterPro" id="IPR003594">
    <property type="entry name" value="HATPase_dom"/>
</dbReference>
<dbReference type="RefSeq" id="WP_256337215.1">
    <property type="nucleotide sequence ID" value="NZ_FNDO01000112.1"/>
</dbReference>
<dbReference type="InterPro" id="IPR004358">
    <property type="entry name" value="Sig_transdc_His_kin-like_C"/>
</dbReference>
<protein>
    <recommendedName>
        <fullName evidence="2">histidine kinase</fullName>
        <ecNumber evidence="2">2.7.13.3</ecNumber>
    </recommendedName>
</protein>
<proteinExistence type="predicted"/>
<reference evidence="11" key="1">
    <citation type="submission" date="2016-10" db="EMBL/GenBank/DDBJ databases">
        <authorList>
            <person name="Varghese N."/>
            <person name="Submissions S."/>
        </authorList>
    </citation>
    <scope>NUCLEOTIDE SEQUENCE [LARGE SCALE GENOMIC DNA]</scope>
    <source>
        <strain evidence="11">NLAE-zl-C57</strain>
    </source>
</reference>
<dbReference type="PRINTS" id="PR00344">
    <property type="entry name" value="BCTRLSENSOR"/>
</dbReference>
<dbReference type="Gene3D" id="1.10.287.130">
    <property type="match status" value="1"/>
</dbReference>
<evidence type="ECO:0000256" key="3">
    <source>
        <dbReference type="ARBA" id="ARBA00022553"/>
    </source>
</evidence>
<dbReference type="InterPro" id="IPR005467">
    <property type="entry name" value="His_kinase_dom"/>
</dbReference>
<evidence type="ECO:0000256" key="8">
    <source>
        <dbReference type="SAM" id="Phobius"/>
    </source>
</evidence>
<accession>A0A1G8QK99</accession>
<feature type="coiled-coil region" evidence="7">
    <location>
        <begin position="361"/>
        <end position="388"/>
    </location>
</feature>
<evidence type="ECO:0000313" key="11">
    <source>
        <dbReference type="Proteomes" id="UP000181870"/>
    </source>
</evidence>
<feature type="transmembrane region" description="Helical" evidence="8">
    <location>
        <begin position="339"/>
        <end position="361"/>
    </location>
</feature>
<dbReference type="GO" id="GO:0000155">
    <property type="term" value="F:phosphorelay sensor kinase activity"/>
    <property type="evidence" value="ECO:0007669"/>
    <property type="project" value="InterPro"/>
</dbReference>
<organism evidence="10 11">
    <name type="scientific">Bacteroides ovatus</name>
    <dbReference type="NCBI Taxonomy" id="28116"/>
    <lineage>
        <taxon>Bacteria</taxon>
        <taxon>Pseudomonadati</taxon>
        <taxon>Bacteroidota</taxon>
        <taxon>Bacteroidia</taxon>
        <taxon>Bacteroidales</taxon>
        <taxon>Bacteroidaceae</taxon>
        <taxon>Bacteroides</taxon>
    </lineage>
</organism>
<dbReference type="SMART" id="SM00387">
    <property type="entry name" value="HATPase_c"/>
    <property type="match status" value="1"/>
</dbReference>
<dbReference type="SMART" id="SM00388">
    <property type="entry name" value="HisKA"/>
    <property type="match status" value="1"/>
</dbReference>
<dbReference type="CDD" id="cd00082">
    <property type="entry name" value="HisKA"/>
    <property type="match status" value="1"/>
</dbReference>
<keyword evidence="4" id="KW-0808">Transferase</keyword>
<sequence length="637" mass="73914">MKKHRRHIIAIVVTALISVTLYAARTNSERLSLLQPLLEYNHPFSPDTPVDSIIAWEKLLEPELQKEQQYPLLFQINLLTVQALITEGNISLAINQANQMYQKAREMDYPLGTALALHAIGNTYLSSSTPQVAIESYKEALEIIQKLPHANQYIKTILSQFILTKLNYHQMTDIEDNIRELESVIDKDTNPQDDFHLVYCQAFYRIQTHHLPEALNYIRQTEQISRQHQYPYFHLMIKYLYSRYYTESKEYTQALSTLDELLSHTKAANSYRSLQVLKDRAHILTLMGNNKEACEVYEIFNTCKDSLDAMNYIRQINELHTLYQIDKNELDNLNRQKTILYWSWFTILFIVILIVFFILLVRRGNKKLRQSQQELEKVKKQEENSIRTKSLFLSNMSHEIRTPLNALSGFSSILTEESIDNETRKQCSDIIQQNSELLLKLINDVIDLSSLEVGKMKFKYERCDAVTICRNVIDMVEKIKQTNANVRFSTSLHSLELTTDNARLQQLLINLLINATKFTPQGSITMELEKQTEDTALFSVTDTGCGISPENQNKIFNRFEKLNENAQGTGLGLSMSSRPREFHPQPLSEPYVKVSLHTALRIQIISFDVHRVHILLANDKTDWVLSELYRLTNNEQI</sequence>
<keyword evidence="3" id="KW-0597">Phosphoprotein</keyword>
<dbReference type="EC" id="2.7.13.3" evidence="2"/>
<dbReference type="Gene3D" id="3.30.565.10">
    <property type="entry name" value="Histidine kinase-like ATPase, C-terminal domain"/>
    <property type="match status" value="1"/>
</dbReference>
<dbReference type="InterPro" id="IPR036097">
    <property type="entry name" value="HisK_dim/P_sf"/>
</dbReference>
<dbReference type="InterPro" id="IPR050736">
    <property type="entry name" value="Sensor_HK_Regulatory"/>
</dbReference>
<dbReference type="Proteomes" id="UP000181870">
    <property type="component" value="Unassembled WGS sequence"/>
</dbReference>
<evidence type="ECO:0000256" key="5">
    <source>
        <dbReference type="ARBA" id="ARBA00022777"/>
    </source>
</evidence>
<evidence type="ECO:0000256" key="4">
    <source>
        <dbReference type="ARBA" id="ARBA00022679"/>
    </source>
</evidence>
<comment type="catalytic activity">
    <reaction evidence="1">
        <text>ATP + protein L-histidine = ADP + protein N-phospho-L-histidine.</text>
        <dbReference type="EC" id="2.7.13.3"/>
    </reaction>
</comment>
<keyword evidence="8" id="KW-1133">Transmembrane helix</keyword>